<dbReference type="Proteomes" id="UP000020681">
    <property type="component" value="Unassembled WGS sequence"/>
</dbReference>
<reference evidence="1 2" key="1">
    <citation type="submission" date="2014-01" db="EMBL/GenBank/DDBJ databases">
        <authorList>
            <person name="Dobos K."/>
            <person name="Lenaerts A."/>
            <person name="Ordway D."/>
            <person name="DeGroote M.A."/>
            <person name="Parker T."/>
            <person name="Sizemore C."/>
            <person name="Tallon L.J."/>
            <person name="Sadzewicz L.K."/>
            <person name="Sengamalay N."/>
            <person name="Fraser C.M."/>
            <person name="Hine E."/>
            <person name="Shefchek K.A."/>
            <person name="Das S.P."/>
            <person name="Tettelin H."/>
        </authorList>
    </citation>
    <scope>NUCLEOTIDE SEQUENCE [LARGE SCALE GENOMIC DNA]</scope>
    <source>
        <strain evidence="1 2">Harvey</strain>
    </source>
</reference>
<organism evidence="1 2">
    <name type="scientific">Mycobacterium ulcerans str. Harvey</name>
    <dbReference type="NCBI Taxonomy" id="1299332"/>
    <lineage>
        <taxon>Bacteria</taxon>
        <taxon>Bacillati</taxon>
        <taxon>Actinomycetota</taxon>
        <taxon>Actinomycetes</taxon>
        <taxon>Mycobacteriales</taxon>
        <taxon>Mycobacteriaceae</taxon>
        <taxon>Mycobacterium</taxon>
        <taxon>Mycobacterium ulcerans group</taxon>
    </lineage>
</organism>
<accession>A0ABP3AC23</accession>
<dbReference type="EMBL" id="JAOL01000164">
    <property type="protein sequence ID" value="EUA87285.1"/>
    <property type="molecule type" value="Genomic_DNA"/>
</dbReference>
<name>A0ABP3AC23_MYCUL</name>
<evidence type="ECO:0000313" key="2">
    <source>
        <dbReference type="Proteomes" id="UP000020681"/>
    </source>
</evidence>
<comment type="caution">
    <text evidence="1">The sequence shown here is derived from an EMBL/GenBank/DDBJ whole genome shotgun (WGS) entry which is preliminary data.</text>
</comment>
<evidence type="ECO:0000313" key="1">
    <source>
        <dbReference type="EMBL" id="EUA87285.1"/>
    </source>
</evidence>
<keyword evidence="2" id="KW-1185">Reference proteome</keyword>
<proteinExistence type="predicted"/>
<gene>
    <name evidence="1" type="ORF">I551_6243</name>
</gene>
<protein>
    <submittedName>
        <fullName evidence="1">Drug resistance transporter, EmrB/QacA subfamily domain protein</fullName>
    </submittedName>
</protein>
<sequence length="56" mass="6215">MRQATPQRAYGEYREADQVHFLRAEPGPNRSPSRPVVSSGTVLASKYALVTQITLL</sequence>